<dbReference type="CDD" id="cd17470">
    <property type="entry name" value="T3SS_Flik_C"/>
    <property type="match status" value="1"/>
</dbReference>
<dbReference type="PANTHER" id="PTHR37533:SF2">
    <property type="entry name" value="FLAGELLAR HOOK-LENGTH CONTROL PROTEIN"/>
    <property type="match status" value="1"/>
</dbReference>
<dbReference type="PATRIC" id="fig|698738.3.peg.1275"/>
<dbReference type="EMBL" id="FO203512">
    <property type="protein sequence ID" value="CCK75405.1"/>
    <property type="molecule type" value="Genomic_DNA"/>
</dbReference>
<dbReference type="STRING" id="698738.OLEAN_C12290"/>
<feature type="region of interest" description="Disordered" evidence="4">
    <location>
        <begin position="363"/>
        <end position="420"/>
    </location>
</feature>
<gene>
    <name evidence="6" type="primary">fliK</name>
    <name evidence="6" type="ORF">OLEAN_C12290</name>
</gene>
<accession>R4YLI9</accession>
<evidence type="ECO:0000313" key="6">
    <source>
        <dbReference type="EMBL" id="CCK75405.1"/>
    </source>
</evidence>
<dbReference type="Gene3D" id="3.30.750.140">
    <property type="match status" value="1"/>
</dbReference>
<keyword evidence="3" id="KW-1005">Bacterial flagellum biogenesis</keyword>
<evidence type="ECO:0000259" key="5">
    <source>
        <dbReference type="Pfam" id="PF02120"/>
    </source>
</evidence>
<dbReference type="AlphaFoldDB" id="R4YLI9"/>
<comment type="function">
    <text evidence="1">Controls the length of the flagellar hook.</text>
</comment>
<evidence type="ECO:0000256" key="2">
    <source>
        <dbReference type="ARBA" id="ARBA00009149"/>
    </source>
</evidence>
<evidence type="ECO:0000256" key="3">
    <source>
        <dbReference type="ARBA" id="ARBA00022795"/>
    </source>
</evidence>
<dbReference type="KEGG" id="oai:OLEAN_C12290"/>
<reference evidence="6 7" key="1">
    <citation type="journal article" date="2013" name="Nat. Commun.">
        <title>Genome sequence and functional genomic analysis of the oil-degrading bacterium Oleispira antarctica.</title>
        <authorList>
            <person name="Kube M."/>
            <person name="Chernikova T.N."/>
            <person name="Al-Ramahi Y."/>
            <person name="Beloqui A."/>
            <person name="Lopez-Cortez N."/>
            <person name="Guazzaroni M.E."/>
            <person name="Heipieper H.J."/>
            <person name="Klages S."/>
            <person name="Kotsyurbenko O.R."/>
            <person name="Langer I."/>
            <person name="Nechitaylo T.Y."/>
            <person name="Lunsdorf H."/>
            <person name="Fernandez M."/>
            <person name="Juarez S."/>
            <person name="Ciordia S."/>
            <person name="Singer A."/>
            <person name="Kagan O."/>
            <person name="Egorova O."/>
            <person name="Petit P.A."/>
            <person name="Stogios P."/>
            <person name="Kim Y."/>
            <person name="Tchigvintsev A."/>
            <person name="Flick R."/>
            <person name="Denaro R."/>
            <person name="Genovese M."/>
            <person name="Albar J.P."/>
            <person name="Reva O.N."/>
            <person name="Martinez-Gomariz M."/>
            <person name="Tran H."/>
            <person name="Ferrer M."/>
            <person name="Savchenko A."/>
            <person name="Yakunin A.F."/>
            <person name="Yakimov M.M."/>
            <person name="Golyshina O.V."/>
            <person name="Reinhardt R."/>
            <person name="Golyshin P.N."/>
        </authorList>
    </citation>
    <scope>NUCLEOTIDE SEQUENCE [LARGE SCALE GENOMIC DNA]</scope>
</reference>
<keyword evidence="6" id="KW-0969">Cilium</keyword>
<feature type="region of interest" description="Disordered" evidence="4">
    <location>
        <begin position="186"/>
        <end position="207"/>
    </location>
</feature>
<keyword evidence="7" id="KW-1185">Reference proteome</keyword>
<organism evidence="6 7">
    <name type="scientific">Oleispira antarctica RB-8</name>
    <dbReference type="NCBI Taxonomy" id="698738"/>
    <lineage>
        <taxon>Bacteria</taxon>
        <taxon>Pseudomonadati</taxon>
        <taxon>Pseudomonadota</taxon>
        <taxon>Gammaproteobacteria</taxon>
        <taxon>Oceanospirillales</taxon>
        <taxon>Oceanospirillaceae</taxon>
        <taxon>Oleispira</taxon>
    </lineage>
</organism>
<protein>
    <submittedName>
        <fullName evidence="6">Putative flagellar hook-length control protein</fullName>
    </submittedName>
</protein>
<dbReference type="GO" id="GO:0009424">
    <property type="term" value="C:bacterial-type flagellum hook"/>
    <property type="evidence" value="ECO:0007669"/>
    <property type="project" value="InterPro"/>
</dbReference>
<dbReference type="Proteomes" id="UP000032749">
    <property type="component" value="Chromosome"/>
</dbReference>
<dbReference type="InterPro" id="IPR038610">
    <property type="entry name" value="FliK-like_C_sf"/>
</dbReference>
<dbReference type="GO" id="GO:0044780">
    <property type="term" value="P:bacterial-type flagellum assembly"/>
    <property type="evidence" value="ECO:0007669"/>
    <property type="project" value="InterPro"/>
</dbReference>
<dbReference type="InterPro" id="IPR052563">
    <property type="entry name" value="FliK"/>
</dbReference>
<keyword evidence="6" id="KW-0282">Flagellum</keyword>
<feature type="domain" description="Flagellar hook-length control protein-like C-terminal" evidence="5">
    <location>
        <begin position="293"/>
        <end position="376"/>
    </location>
</feature>
<feature type="compositionally biased region" description="Polar residues" evidence="4">
    <location>
        <begin position="411"/>
        <end position="420"/>
    </location>
</feature>
<evidence type="ECO:0000313" key="7">
    <source>
        <dbReference type="Proteomes" id="UP000032749"/>
    </source>
</evidence>
<dbReference type="Pfam" id="PF02120">
    <property type="entry name" value="Flg_hook"/>
    <property type="match status" value="1"/>
</dbReference>
<proteinExistence type="inferred from homology"/>
<keyword evidence="6" id="KW-0966">Cell projection</keyword>
<name>R4YLI9_OLEAN</name>
<comment type="similarity">
    <text evidence="2">Belongs to the FliK family.</text>
</comment>
<dbReference type="HOGENOM" id="CLU_653517_0_0_6"/>
<dbReference type="InterPro" id="IPR021136">
    <property type="entry name" value="Flagellar_hook_control-like_C"/>
</dbReference>
<sequence length="420" mass="44627">METQPTQHGLMQIFSSLGLTTDNSLTALEGQGAEGKGFAGLLSGYLPSDTEDSAALTDEGLPLLGQTLPLEVMTQPIESHNQLTASLASITPFSEENLNTLPAENDSSTQVLEEQGFYAQSLVSSLIGNAATTSAGSSAENAATAKLTSNLGMADKSANAIHAMPLRMGTATNSPVLTASELDDMGDETTDRFLGSEPAASLSKPKKSSMLELFPTSQTAAPLNPPTAMEANVSLALALNEDPVSQSLDELIDGEVIEKGELEAKSNTLERKQDDQTLKLSKGQQAWGDALAERITMNAAKDIKQVTIHLDPPELGSLELKLQVKDDQQTQVQVQVQNPQVKEALESSAHRLRDMLASQGLELSEFDVQTDSGRGDQSSFNSEEQGQGQSPDSDTSENPGEEISVEIPKAKNNNLLDTFV</sequence>
<feature type="compositionally biased region" description="Polar residues" evidence="4">
    <location>
        <begin position="367"/>
        <end position="398"/>
    </location>
</feature>
<dbReference type="PANTHER" id="PTHR37533">
    <property type="entry name" value="FLAGELLAR HOOK-LENGTH CONTROL PROTEIN"/>
    <property type="match status" value="1"/>
</dbReference>
<dbReference type="PRINTS" id="PR01007">
    <property type="entry name" value="FLGHOOKFLIK"/>
</dbReference>
<feature type="compositionally biased region" description="Low complexity" evidence="4">
    <location>
        <begin position="196"/>
        <end position="207"/>
    </location>
</feature>
<evidence type="ECO:0000256" key="4">
    <source>
        <dbReference type="SAM" id="MobiDB-lite"/>
    </source>
</evidence>
<dbReference type="InterPro" id="IPR001635">
    <property type="entry name" value="Flag_hook_Flik"/>
</dbReference>
<evidence type="ECO:0000256" key="1">
    <source>
        <dbReference type="ARBA" id="ARBA00003944"/>
    </source>
</evidence>